<dbReference type="GO" id="GO:0004175">
    <property type="term" value="F:endopeptidase activity"/>
    <property type="evidence" value="ECO:0007669"/>
    <property type="project" value="TreeGrafter"/>
</dbReference>
<dbReference type="InterPro" id="IPR005151">
    <property type="entry name" value="Tail-specific_protease"/>
</dbReference>
<evidence type="ECO:0000313" key="2">
    <source>
        <dbReference type="Proteomes" id="UP000179145"/>
    </source>
</evidence>
<dbReference type="AlphaFoldDB" id="A0A1D8UVK8"/>
<proteinExistence type="predicted"/>
<dbReference type="STRING" id="153496.A0U89_11615"/>
<dbReference type="Proteomes" id="UP000179145">
    <property type="component" value="Chromosome"/>
</dbReference>
<dbReference type="PANTHER" id="PTHR32060">
    <property type="entry name" value="TAIL-SPECIFIC PROTEASE"/>
    <property type="match status" value="1"/>
</dbReference>
<reference evidence="1 2" key="1">
    <citation type="journal article" date="2016" name="Microb. Cell Fact.">
        <title>Dissection of exopolysaccharide biosynthesis in Kozakia baliensis.</title>
        <authorList>
            <person name="Brandt J.U."/>
            <person name="Jakob F."/>
            <person name="Behr J."/>
            <person name="Geissler A.J."/>
            <person name="Vogel R.F."/>
        </authorList>
    </citation>
    <scope>NUCLEOTIDE SEQUENCE [LARGE SCALE GENOMIC DNA]</scope>
    <source>
        <strain evidence="1 2">DSM 14400</strain>
    </source>
</reference>
<dbReference type="PANTHER" id="PTHR32060:SF22">
    <property type="entry name" value="CARBOXYL-TERMINAL-PROCESSING PEPTIDASE 3, CHLOROPLASTIC"/>
    <property type="match status" value="1"/>
</dbReference>
<dbReference type="InterPro" id="IPR029045">
    <property type="entry name" value="ClpP/crotonase-like_dom_sf"/>
</dbReference>
<keyword evidence="2" id="KW-1185">Reference proteome</keyword>
<organism evidence="1 2">
    <name type="scientific">Kozakia baliensis</name>
    <dbReference type="NCBI Taxonomy" id="153496"/>
    <lineage>
        <taxon>Bacteria</taxon>
        <taxon>Pseudomonadati</taxon>
        <taxon>Pseudomonadota</taxon>
        <taxon>Alphaproteobacteria</taxon>
        <taxon>Acetobacterales</taxon>
        <taxon>Acetobacteraceae</taxon>
        <taxon>Kozakia</taxon>
    </lineage>
</organism>
<dbReference type="Gene3D" id="3.30.750.44">
    <property type="match status" value="1"/>
</dbReference>
<gene>
    <name evidence="1" type="ORF">A0U89_11615</name>
</gene>
<dbReference type="InterPro" id="IPR001478">
    <property type="entry name" value="PDZ"/>
</dbReference>
<dbReference type="SUPFAM" id="SSF50156">
    <property type="entry name" value="PDZ domain-like"/>
    <property type="match status" value="1"/>
</dbReference>
<dbReference type="eggNOG" id="COG0793">
    <property type="taxonomic scope" value="Bacteria"/>
</dbReference>
<dbReference type="RefSeq" id="WP_070403239.1">
    <property type="nucleotide sequence ID" value="NZ_BJVW01000001.1"/>
</dbReference>
<dbReference type="GO" id="GO:0006508">
    <property type="term" value="P:proteolysis"/>
    <property type="evidence" value="ECO:0007669"/>
    <property type="project" value="InterPro"/>
</dbReference>
<dbReference type="Pfam" id="PF03572">
    <property type="entry name" value="Peptidase_S41"/>
    <property type="match status" value="1"/>
</dbReference>
<accession>A0A1D8UVK8</accession>
<protein>
    <submittedName>
        <fullName evidence="1">Peptidase S41</fullName>
    </submittedName>
</protein>
<dbReference type="Gene3D" id="3.90.226.10">
    <property type="entry name" value="2-enoyl-CoA Hydratase, Chain A, domain 1"/>
    <property type="match status" value="1"/>
</dbReference>
<sequence>MIPRLPVKVFVLKHALPFRSSFSSVCRVGFVFFAAFWSVAAQPVYAEEVAAGPLDTALLRNVLTSALHFLQPRTLESHTSRTFCLWGLDGLTAIDPALSIDEVQQAPQKPATLRLSMAQHSLTEVSEPGENDLGAWVGIVVSAMGTAWQQSATLRTAGREALLQSFFDELFNHLDPYSRYVGPAPAIVDRSARTGSDANVGLTLSHENGAVVVSAINANGPARAAGVNLGQHLLAVDGRSTRGQEIGTIEDWLNGAAGSRISLTLADPGRRHAVLRLTRAVVPPQTVFSYTRGHVAVLRITAFSTETAEELSQYLDQAMQDPKLSGLVFDLRGDRGGVLQQAVTATALVLDRGVAVVTKGRDPKANHIWAVQGGDMTHGLPIAVLVDGRTASAAEIMAAALADHRRAVVIGSSTLGKGLVQSIGQMPNGGELFVTWSRVLAPLEWPLQGLGITPQICTSRGEAALEKQIQALAQGTVLDRDAIRASRAVRYPVAVSRILDIRRNCPAAIGTDADLQAAQTILQKPNDYRTALEAIPDDLGDNAP</sequence>
<dbReference type="InterPro" id="IPR041489">
    <property type="entry name" value="PDZ_6"/>
</dbReference>
<dbReference type="PROSITE" id="PS50106">
    <property type="entry name" value="PDZ"/>
    <property type="match status" value="1"/>
</dbReference>
<dbReference type="Pfam" id="PF17820">
    <property type="entry name" value="PDZ_6"/>
    <property type="match status" value="1"/>
</dbReference>
<name>A0A1D8UVK8_9PROT</name>
<dbReference type="InterPro" id="IPR036034">
    <property type="entry name" value="PDZ_sf"/>
</dbReference>
<dbReference type="Gene3D" id="2.30.42.10">
    <property type="match status" value="1"/>
</dbReference>
<dbReference type="KEGG" id="kba:A0U89_11615"/>
<dbReference type="GO" id="GO:0008236">
    <property type="term" value="F:serine-type peptidase activity"/>
    <property type="evidence" value="ECO:0007669"/>
    <property type="project" value="InterPro"/>
</dbReference>
<dbReference type="SMART" id="SM00245">
    <property type="entry name" value="TSPc"/>
    <property type="match status" value="1"/>
</dbReference>
<evidence type="ECO:0000313" key="1">
    <source>
        <dbReference type="EMBL" id="AOX17685.1"/>
    </source>
</evidence>
<dbReference type="SUPFAM" id="SSF52096">
    <property type="entry name" value="ClpP/crotonase"/>
    <property type="match status" value="1"/>
</dbReference>
<dbReference type="EMBL" id="CP014674">
    <property type="protein sequence ID" value="AOX17685.1"/>
    <property type="molecule type" value="Genomic_DNA"/>
</dbReference>